<accession>A0AAV4UGM6</accession>
<evidence type="ECO:0000313" key="2">
    <source>
        <dbReference type="Proteomes" id="UP001054837"/>
    </source>
</evidence>
<evidence type="ECO:0000313" key="1">
    <source>
        <dbReference type="EMBL" id="GIY56879.1"/>
    </source>
</evidence>
<comment type="caution">
    <text evidence="1">The sequence shown here is derived from an EMBL/GenBank/DDBJ whole genome shotgun (WGS) entry which is preliminary data.</text>
</comment>
<organism evidence="1 2">
    <name type="scientific">Caerostris darwini</name>
    <dbReference type="NCBI Taxonomy" id="1538125"/>
    <lineage>
        <taxon>Eukaryota</taxon>
        <taxon>Metazoa</taxon>
        <taxon>Ecdysozoa</taxon>
        <taxon>Arthropoda</taxon>
        <taxon>Chelicerata</taxon>
        <taxon>Arachnida</taxon>
        <taxon>Araneae</taxon>
        <taxon>Araneomorphae</taxon>
        <taxon>Entelegynae</taxon>
        <taxon>Araneoidea</taxon>
        <taxon>Araneidae</taxon>
        <taxon>Caerostris</taxon>
    </lineage>
</organism>
<reference evidence="1 2" key="1">
    <citation type="submission" date="2021-06" db="EMBL/GenBank/DDBJ databases">
        <title>Caerostris darwini draft genome.</title>
        <authorList>
            <person name="Kono N."/>
            <person name="Arakawa K."/>
        </authorList>
    </citation>
    <scope>NUCLEOTIDE SEQUENCE [LARGE SCALE GENOMIC DNA]</scope>
</reference>
<dbReference type="EMBL" id="BPLQ01011236">
    <property type="protein sequence ID" value="GIY56879.1"/>
    <property type="molecule type" value="Genomic_DNA"/>
</dbReference>
<name>A0AAV4UGM6_9ARAC</name>
<keyword evidence="2" id="KW-1185">Reference proteome</keyword>
<dbReference type="Proteomes" id="UP001054837">
    <property type="component" value="Unassembled WGS sequence"/>
</dbReference>
<proteinExistence type="predicted"/>
<protein>
    <submittedName>
        <fullName evidence="1">Uncharacterized protein</fullName>
    </submittedName>
</protein>
<sequence length="95" mass="11383">MVTPVALLPVCLSSDEARDQSKFFNDENILFFNPKFPRMKTRLKNRKSLQKMDSKKKNWTIHRSIKIKKNIRYRYHCSLDCTKYKMSIHIQLGFS</sequence>
<dbReference type="AlphaFoldDB" id="A0AAV4UGM6"/>
<gene>
    <name evidence="1" type="ORF">CDAR_180541</name>
</gene>